<name>A0A2X0MX27_9BASI</name>
<sequence>MFSTPWQDARYFYVLLIKEAVDPMTASIIVGGAQSPSETFDRHFESVAMRTCDSNWYIMRKYDLTGSRTGWRASKAGRLERRFSRRHGSGSRGSRSAERNHRSYDYRCRRNHYSFEERKNWLPILAPQQCLLHGLNGATRLDEIIHRVLHRQGPR</sequence>
<organism evidence="2 3">
    <name type="scientific">Microbotryum silenes-dioicae</name>
    <dbReference type="NCBI Taxonomy" id="796604"/>
    <lineage>
        <taxon>Eukaryota</taxon>
        <taxon>Fungi</taxon>
        <taxon>Dikarya</taxon>
        <taxon>Basidiomycota</taxon>
        <taxon>Pucciniomycotina</taxon>
        <taxon>Microbotryomycetes</taxon>
        <taxon>Microbotryales</taxon>
        <taxon>Microbotryaceae</taxon>
        <taxon>Microbotryum</taxon>
    </lineage>
</organism>
<keyword evidence="3" id="KW-1185">Reference proteome</keyword>
<dbReference type="Proteomes" id="UP000249464">
    <property type="component" value="Unassembled WGS sequence"/>
</dbReference>
<proteinExistence type="predicted"/>
<dbReference type="AlphaFoldDB" id="A0A2X0MX27"/>
<evidence type="ECO:0000256" key="1">
    <source>
        <dbReference type="SAM" id="MobiDB-lite"/>
    </source>
</evidence>
<protein>
    <submittedName>
        <fullName evidence="2">BQ5605_C001g00204 protein</fullName>
    </submittedName>
</protein>
<evidence type="ECO:0000313" key="2">
    <source>
        <dbReference type="EMBL" id="SGY44813.1"/>
    </source>
</evidence>
<dbReference type="STRING" id="796604.A0A2X0MX27"/>
<gene>
    <name evidence="2" type="primary">BQ5605_C001g00204</name>
    <name evidence="2" type="ORF">BQ5605_C001G00204</name>
</gene>
<evidence type="ECO:0000313" key="3">
    <source>
        <dbReference type="Proteomes" id="UP000249464"/>
    </source>
</evidence>
<dbReference type="EMBL" id="FQNC01000043">
    <property type="protein sequence ID" value="SGY44813.1"/>
    <property type="molecule type" value="Genomic_DNA"/>
</dbReference>
<feature type="region of interest" description="Disordered" evidence="1">
    <location>
        <begin position="82"/>
        <end position="101"/>
    </location>
</feature>
<reference evidence="2 3" key="1">
    <citation type="submission" date="2016-11" db="EMBL/GenBank/DDBJ databases">
        <authorList>
            <person name="Jaros S."/>
            <person name="Januszkiewicz K."/>
            <person name="Wedrychowicz H."/>
        </authorList>
    </citation>
    <scope>NUCLEOTIDE SEQUENCE [LARGE SCALE GENOMIC DNA]</scope>
</reference>
<accession>A0A2X0MX27</accession>